<sequence length="324" mass="36503">MGANPNGLFQETLLPQLCASELAASNAGSLSCDCIAHTYGNAADHGVRVRRYPSDMTDAEWAVIRPLLPVPAWLEGRGGQPEGYCHRIMLDAVRYLLDNGVKWRAVPADFPAWTAVYAFFRRWRHQGLIAEFHHRLRARVRVVEGRDTEPTAAVIDSQSLRAADTVGAASRGWDQGKKVGGRKRHLAVDCTGLLLVVHVTSASVQDRDAASPLLQQLRDLHRKTAVVWADAGYAGRLVAWASDTLRLTLTIVRRSEGQKGFVVLPRRWVVERTLAWLMHRRRLVRDYERLPDTHEAMVMWSMTMIMGRRLARGRPHSHERRSCP</sequence>
<dbReference type="NCBIfam" id="NF033580">
    <property type="entry name" value="transpos_IS5_3"/>
    <property type="match status" value="1"/>
</dbReference>
<protein>
    <submittedName>
        <fullName evidence="3">IS5 family transposase</fullName>
    </submittedName>
</protein>
<dbReference type="InterPro" id="IPR025161">
    <property type="entry name" value="IS402-like_dom"/>
</dbReference>
<evidence type="ECO:0000259" key="1">
    <source>
        <dbReference type="Pfam" id="PF01609"/>
    </source>
</evidence>
<evidence type="ECO:0000313" key="4">
    <source>
        <dbReference type="Proteomes" id="UP001501867"/>
    </source>
</evidence>
<name>A0ABP3EUX0_9ACTN</name>
<dbReference type="PANTHER" id="PTHR30007">
    <property type="entry name" value="PHP DOMAIN PROTEIN"/>
    <property type="match status" value="1"/>
</dbReference>
<feature type="domain" description="Transposase IS4-like" evidence="1">
    <location>
        <begin position="150"/>
        <end position="303"/>
    </location>
</feature>
<dbReference type="Proteomes" id="UP001501867">
    <property type="component" value="Unassembled WGS sequence"/>
</dbReference>
<keyword evidence="4" id="KW-1185">Reference proteome</keyword>
<dbReference type="EMBL" id="BAAABV010000010">
    <property type="protein sequence ID" value="GAA0276930.1"/>
    <property type="molecule type" value="Genomic_DNA"/>
</dbReference>
<dbReference type="Pfam" id="PF13340">
    <property type="entry name" value="DUF4096"/>
    <property type="match status" value="1"/>
</dbReference>
<accession>A0ABP3EUX0</accession>
<proteinExistence type="predicted"/>
<evidence type="ECO:0000259" key="2">
    <source>
        <dbReference type="Pfam" id="PF13340"/>
    </source>
</evidence>
<reference evidence="4" key="1">
    <citation type="journal article" date="2019" name="Int. J. Syst. Evol. Microbiol.">
        <title>The Global Catalogue of Microorganisms (GCM) 10K type strain sequencing project: providing services to taxonomists for standard genome sequencing and annotation.</title>
        <authorList>
            <consortium name="The Broad Institute Genomics Platform"/>
            <consortium name="The Broad Institute Genome Sequencing Center for Infectious Disease"/>
            <person name="Wu L."/>
            <person name="Ma J."/>
        </authorList>
    </citation>
    <scope>NUCLEOTIDE SEQUENCE [LARGE SCALE GENOMIC DNA]</scope>
    <source>
        <strain evidence="4">JCM 4505</strain>
    </source>
</reference>
<dbReference type="Pfam" id="PF01609">
    <property type="entry name" value="DDE_Tnp_1"/>
    <property type="match status" value="1"/>
</dbReference>
<feature type="domain" description="Insertion element IS402-like" evidence="2">
    <location>
        <begin position="56"/>
        <end position="133"/>
    </location>
</feature>
<gene>
    <name evidence="3" type="ORF">GCM10010302_13220</name>
</gene>
<dbReference type="PANTHER" id="PTHR30007:SF0">
    <property type="entry name" value="TRANSPOSASE"/>
    <property type="match status" value="1"/>
</dbReference>
<comment type="caution">
    <text evidence="3">The sequence shown here is derived from an EMBL/GenBank/DDBJ whole genome shotgun (WGS) entry which is preliminary data.</text>
</comment>
<dbReference type="InterPro" id="IPR002559">
    <property type="entry name" value="Transposase_11"/>
</dbReference>
<evidence type="ECO:0000313" key="3">
    <source>
        <dbReference type="EMBL" id="GAA0276930.1"/>
    </source>
</evidence>
<organism evidence="3 4">
    <name type="scientific">Streptomyces polychromogenes</name>
    <dbReference type="NCBI Taxonomy" id="67342"/>
    <lineage>
        <taxon>Bacteria</taxon>
        <taxon>Bacillati</taxon>
        <taxon>Actinomycetota</taxon>
        <taxon>Actinomycetes</taxon>
        <taxon>Kitasatosporales</taxon>
        <taxon>Streptomycetaceae</taxon>
        <taxon>Streptomyces</taxon>
    </lineage>
</organism>